<dbReference type="PROSITE" id="PS51257">
    <property type="entry name" value="PROKAR_LIPOPROTEIN"/>
    <property type="match status" value="1"/>
</dbReference>
<gene>
    <name evidence="1" type="ORF">O2N63_02275</name>
</gene>
<dbReference type="RefSeq" id="WP_271052487.1">
    <property type="nucleotide sequence ID" value="NZ_JAQIIO010000001.1"/>
</dbReference>
<sequence>MGSLRKSTLGLLMIAGVALSACGGGSIGSGNLFGGSKSNDTQQSGVRHTPAAEEQRETIWDLFANVDDPNTTVEVNKYIWNAALDVLDFMPVKAADPFTGIIVFDYGRPPGSGASYKATVYVKDPALDARSLTVALYTRSGPASASAVRQIEDAILTRARQLRIGDGKL</sequence>
<proteinExistence type="predicted"/>
<organism evidence="1 2">
    <name type="scientific">Aliiroseovarius salicola</name>
    <dbReference type="NCBI Taxonomy" id="3009082"/>
    <lineage>
        <taxon>Bacteria</taxon>
        <taxon>Pseudomonadati</taxon>
        <taxon>Pseudomonadota</taxon>
        <taxon>Alphaproteobacteria</taxon>
        <taxon>Rhodobacterales</taxon>
        <taxon>Paracoccaceae</taxon>
        <taxon>Aliiroseovarius</taxon>
    </lineage>
</organism>
<evidence type="ECO:0000313" key="2">
    <source>
        <dbReference type="Proteomes" id="UP001528040"/>
    </source>
</evidence>
<evidence type="ECO:0000313" key="1">
    <source>
        <dbReference type="EMBL" id="MDA5092902.1"/>
    </source>
</evidence>
<protein>
    <submittedName>
        <fullName evidence="1">DUF3576 domain-containing protein</fullName>
    </submittedName>
</protein>
<reference evidence="1 2" key="1">
    <citation type="submission" date="2023-01" db="EMBL/GenBank/DDBJ databases">
        <authorList>
            <person name="Yoon J.-W."/>
        </authorList>
    </citation>
    <scope>NUCLEOTIDE SEQUENCE [LARGE SCALE GENOMIC DNA]</scope>
    <source>
        <strain evidence="1 2">KMU-50</strain>
    </source>
</reference>
<name>A0ABT4VXD6_9RHOB</name>
<keyword evidence="2" id="KW-1185">Reference proteome</keyword>
<dbReference type="EMBL" id="JAQIIO010000001">
    <property type="protein sequence ID" value="MDA5092902.1"/>
    <property type="molecule type" value="Genomic_DNA"/>
</dbReference>
<dbReference type="Pfam" id="PF12100">
    <property type="entry name" value="DUF3576"/>
    <property type="match status" value="1"/>
</dbReference>
<dbReference type="InterPro" id="IPR021959">
    <property type="entry name" value="DUF3576"/>
</dbReference>
<comment type="caution">
    <text evidence="1">The sequence shown here is derived from an EMBL/GenBank/DDBJ whole genome shotgun (WGS) entry which is preliminary data.</text>
</comment>
<accession>A0ABT4VXD6</accession>
<dbReference type="Proteomes" id="UP001528040">
    <property type="component" value="Unassembled WGS sequence"/>
</dbReference>